<keyword evidence="6" id="KW-1185">Reference proteome</keyword>
<dbReference type="RefSeq" id="WP_393971510.1">
    <property type="nucleotide sequence ID" value="NZ_CP133772.1"/>
</dbReference>
<evidence type="ECO:0000313" key="6">
    <source>
        <dbReference type="Proteomes" id="UP001451606"/>
    </source>
</evidence>
<dbReference type="GeneID" id="95966792"/>
<dbReference type="Gene3D" id="1.10.10.10">
    <property type="entry name" value="Winged helix-like DNA-binding domain superfamily/Winged helix DNA-binding domain"/>
    <property type="match status" value="1"/>
</dbReference>
<dbReference type="InterPro" id="IPR036390">
    <property type="entry name" value="WH_DNA-bd_sf"/>
</dbReference>
<sequence>MHNSTEQLLDHILQAGICSKADLEGSSKLLRTFEDPVKEDEIRNTEKKIKALSDATRLKIFLLILRGEKCVCEIEYLFKIPQSTVSRNLGILENSGLIRKRKKGKWVYYSINDSNFGDFMKRTCGVE</sequence>
<evidence type="ECO:0000256" key="2">
    <source>
        <dbReference type="ARBA" id="ARBA00023125"/>
    </source>
</evidence>
<keyword evidence="3" id="KW-0804">Transcription</keyword>
<dbReference type="Proteomes" id="UP001451606">
    <property type="component" value="Chromosome"/>
</dbReference>
<evidence type="ECO:0000259" key="4">
    <source>
        <dbReference type="PROSITE" id="PS50987"/>
    </source>
</evidence>
<dbReference type="InterPro" id="IPR036388">
    <property type="entry name" value="WH-like_DNA-bd_sf"/>
</dbReference>
<gene>
    <name evidence="5" type="ORF">OXIME_000068</name>
</gene>
<organism evidence="5 6">
    <name type="scientific">Oxyplasma meridianum</name>
    <dbReference type="NCBI Taxonomy" id="3073602"/>
    <lineage>
        <taxon>Archaea</taxon>
        <taxon>Methanobacteriati</taxon>
        <taxon>Thermoplasmatota</taxon>
        <taxon>Thermoplasmata</taxon>
        <taxon>Thermoplasmatales</taxon>
        <taxon>Thermoplasmataceae</taxon>
        <taxon>Oxyplasma</taxon>
    </lineage>
</organism>
<dbReference type="GO" id="GO:0003677">
    <property type="term" value="F:DNA binding"/>
    <property type="evidence" value="ECO:0007669"/>
    <property type="project" value="UniProtKB-KW"/>
</dbReference>
<keyword evidence="1" id="KW-0805">Transcription regulation</keyword>
<dbReference type="SMART" id="SM00418">
    <property type="entry name" value="HTH_ARSR"/>
    <property type="match status" value="1"/>
</dbReference>
<evidence type="ECO:0000256" key="1">
    <source>
        <dbReference type="ARBA" id="ARBA00023015"/>
    </source>
</evidence>
<keyword evidence="2" id="KW-0238">DNA-binding</keyword>
<name>A0AAX4NFC8_9ARCH</name>
<proteinExistence type="predicted"/>
<evidence type="ECO:0000256" key="3">
    <source>
        <dbReference type="ARBA" id="ARBA00023163"/>
    </source>
</evidence>
<dbReference type="CDD" id="cd00090">
    <property type="entry name" value="HTH_ARSR"/>
    <property type="match status" value="1"/>
</dbReference>
<dbReference type="NCBIfam" id="NF033788">
    <property type="entry name" value="HTH_metalloreg"/>
    <property type="match status" value="1"/>
</dbReference>
<dbReference type="PANTHER" id="PTHR33154">
    <property type="entry name" value="TRANSCRIPTIONAL REGULATOR, ARSR FAMILY"/>
    <property type="match status" value="1"/>
</dbReference>
<feature type="domain" description="HTH arsR-type" evidence="4">
    <location>
        <begin position="37"/>
        <end position="127"/>
    </location>
</feature>
<dbReference type="InterPro" id="IPR011991">
    <property type="entry name" value="ArsR-like_HTH"/>
</dbReference>
<accession>A0AAX4NFC8</accession>
<dbReference type="EMBL" id="CP133772">
    <property type="protein sequence ID" value="WYX99536.1"/>
    <property type="molecule type" value="Genomic_DNA"/>
</dbReference>
<dbReference type="PRINTS" id="PR00778">
    <property type="entry name" value="HTHARSR"/>
</dbReference>
<dbReference type="Pfam" id="PF01022">
    <property type="entry name" value="HTH_5"/>
    <property type="match status" value="1"/>
</dbReference>
<dbReference type="InterPro" id="IPR051081">
    <property type="entry name" value="HTH_MetalResp_TranReg"/>
</dbReference>
<dbReference type="InterPro" id="IPR001845">
    <property type="entry name" value="HTH_ArsR_DNA-bd_dom"/>
</dbReference>
<reference evidence="5 6" key="1">
    <citation type="submission" date="2023-09" db="EMBL/GenBank/DDBJ databases">
        <authorList>
            <person name="Golyshina O.V."/>
            <person name="Lunev E.A."/>
            <person name="Bargiela R."/>
            <person name="Gaines M.C."/>
            <person name="Daum B."/>
            <person name="Bale N.J."/>
            <person name="Koenen M."/>
            <person name="Sinninghe Damst J.S."/>
            <person name="Yakimov M."/>
            <person name="Golyshin P.N."/>
        </authorList>
    </citation>
    <scope>NUCLEOTIDE SEQUENCE [LARGE SCALE GENOMIC DNA]</scope>
    <source>
        <strain evidence="5 6">M1</strain>
    </source>
</reference>
<dbReference type="PANTHER" id="PTHR33154:SF18">
    <property type="entry name" value="ARSENICAL RESISTANCE OPERON REPRESSOR"/>
    <property type="match status" value="1"/>
</dbReference>
<dbReference type="SUPFAM" id="SSF46785">
    <property type="entry name" value="Winged helix' DNA-binding domain"/>
    <property type="match status" value="1"/>
</dbReference>
<dbReference type="PROSITE" id="PS50987">
    <property type="entry name" value="HTH_ARSR_2"/>
    <property type="match status" value="1"/>
</dbReference>
<dbReference type="GO" id="GO:0003700">
    <property type="term" value="F:DNA-binding transcription factor activity"/>
    <property type="evidence" value="ECO:0007669"/>
    <property type="project" value="InterPro"/>
</dbReference>
<dbReference type="KEGG" id="omr:OXIME_000068"/>
<protein>
    <submittedName>
        <fullName evidence="5">Metalloregulator ArsR/SmtB family transcription factor</fullName>
    </submittedName>
</protein>
<dbReference type="AlphaFoldDB" id="A0AAX4NFC8"/>
<evidence type="ECO:0000313" key="5">
    <source>
        <dbReference type="EMBL" id="WYX99536.1"/>
    </source>
</evidence>